<proteinExistence type="predicted"/>
<keyword evidence="3" id="KW-1185">Reference proteome</keyword>
<evidence type="ECO:0000313" key="3">
    <source>
        <dbReference type="Proteomes" id="UP000747542"/>
    </source>
</evidence>
<organism evidence="2 3">
    <name type="scientific">Homarus americanus</name>
    <name type="common">American lobster</name>
    <dbReference type="NCBI Taxonomy" id="6706"/>
    <lineage>
        <taxon>Eukaryota</taxon>
        <taxon>Metazoa</taxon>
        <taxon>Ecdysozoa</taxon>
        <taxon>Arthropoda</taxon>
        <taxon>Crustacea</taxon>
        <taxon>Multicrustacea</taxon>
        <taxon>Malacostraca</taxon>
        <taxon>Eumalacostraca</taxon>
        <taxon>Eucarida</taxon>
        <taxon>Decapoda</taxon>
        <taxon>Pleocyemata</taxon>
        <taxon>Astacidea</taxon>
        <taxon>Nephropoidea</taxon>
        <taxon>Nephropidae</taxon>
        <taxon>Homarus</taxon>
    </lineage>
</organism>
<dbReference type="Gene3D" id="3.40.50.720">
    <property type="entry name" value="NAD(P)-binding Rossmann-like Domain"/>
    <property type="match status" value="1"/>
</dbReference>
<accession>A0A8J5K2X6</accession>
<evidence type="ECO:0000256" key="1">
    <source>
        <dbReference type="ARBA" id="ARBA00023002"/>
    </source>
</evidence>
<dbReference type="PRINTS" id="PR00081">
    <property type="entry name" value="GDHRDH"/>
</dbReference>
<dbReference type="AlphaFoldDB" id="A0A8J5K2X6"/>
<dbReference type="Pfam" id="PF00106">
    <property type="entry name" value="adh_short"/>
    <property type="match status" value="1"/>
</dbReference>
<protein>
    <submittedName>
        <fullName evidence="2">D-beta-hydroxybutyrate dehydrogenase-like 4</fullName>
    </submittedName>
</protein>
<gene>
    <name evidence="2" type="primary">Bdh1-L4</name>
    <name evidence="2" type="ORF">Hamer_G002638</name>
</gene>
<dbReference type="PANTHER" id="PTHR43313:SF36">
    <property type="entry name" value="D-BETA-HYDROXYBUTYRATE DEHYDROGENASE, MITOCHONDRIAL"/>
    <property type="match status" value="1"/>
</dbReference>
<name>A0A8J5K2X6_HOMAM</name>
<dbReference type="PANTHER" id="PTHR43313">
    <property type="entry name" value="SHORT-CHAIN DEHYDROGENASE/REDUCTASE FAMILY 9C"/>
    <property type="match status" value="1"/>
</dbReference>
<dbReference type="InterPro" id="IPR002347">
    <property type="entry name" value="SDR_fam"/>
</dbReference>
<dbReference type="InterPro" id="IPR020904">
    <property type="entry name" value="Sc_DH/Rdtase_CS"/>
</dbReference>
<reference evidence="2" key="1">
    <citation type="journal article" date="2021" name="Sci. Adv.">
        <title>The American lobster genome reveals insights on longevity, neural, and immune adaptations.</title>
        <authorList>
            <person name="Polinski J.M."/>
            <person name="Zimin A.V."/>
            <person name="Clark K.F."/>
            <person name="Kohn A.B."/>
            <person name="Sadowski N."/>
            <person name="Timp W."/>
            <person name="Ptitsyn A."/>
            <person name="Khanna P."/>
            <person name="Romanova D.Y."/>
            <person name="Williams P."/>
            <person name="Greenwood S.J."/>
            <person name="Moroz L.L."/>
            <person name="Walt D.R."/>
            <person name="Bodnar A.G."/>
        </authorList>
    </citation>
    <scope>NUCLEOTIDE SEQUENCE</scope>
    <source>
        <strain evidence="2">GMGI-L3</strain>
    </source>
</reference>
<dbReference type="InterPro" id="IPR036291">
    <property type="entry name" value="NAD(P)-bd_dom_sf"/>
</dbReference>
<keyword evidence="1" id="KW-0560">Oxidoreductase</keyword>
<dbReference type="SUPFAM" id="SSF51735">
    <property type="entry name" value="NAD(P)-binding Rossmann-fold domains"/>
    <property type="match status" value="1"/>
</dbReference>
<comment type="caution">
    <text evidence="2">The sequence shown here is derived from an EMBL/GenBank/DDBJ whole genome shotgun (WGS) entry which is preliminary data.</text>
</comment>
<dbReference type="Proteomes" id="UP000747542">
    <property type="component" value="Unassembled WGS sequence"/>
</dbReference>
<dbReference type="GO" id="GO:0008202">
    <property type="term" value="P:steroid metabolic process"/>
    <property type="evidence" value="ECO:0007669"/>
    <property type="project" value="TreeGrafter"/>
</dbReference>
<dbReference type="GO" id="GO:0016491">
    <property type="term" value="F:oxidoreductase activity"/>
    <property type="evidence" value="ECO:0007669"/>
    <property type="project" value="UniProtKB-KW"/>
</dbReference>
<dbReference type="EMBL" id="JAHLQT010020073">
    <property type="protein sequence ID" value="KAG7168552.1"/>
    <property type="molecule type" value="Genomic_DNA"/>
</dbReference>
<dbReference type="PROSITE" id="PS00061">
    <property type="entry name" value="ADH_SHORT"/>
    <property type="match status" value="1"/>
</dbReference>
<sequence>MKDFRRDPEVNVFGLIATTKTFLPLIRQGKGRVVSVASVAGRLSCAVMAPYCASKYAVEGFNDALRQEMRQFGVAVCLIEPGNFGAGTLLFTTNDAGDRRVLEGVSEDLKRDYGDAYFKRVEKFLKFFRMSGAKDISPVINAFTEALTQTHPQDRYNPMTLWSYFLMFVNTHLPAAFYDKLTKF</sequence>
<evidence type="ECO:0000313" key="2">
    <source>
        <dbReference type="EMBL" id="KAG7168552.1"/>
    </source>
</evidence>